<feature type="transmembrane region" description="Helical" evidence="1">
    <location>
        <begin position="112"/>
        <end position="129"/>
    </location>
</feature>
<dbReference type="RefSeq" id="WP_129253301.1">
    <property type="nucleotide sequence ID" value="NZ_SAXA01000003.1"/>
</dbReference>
<dbReference type="EMBL" id="SAXA01000003">
    <property type="protein sequence ID" value="RXQ96064.1"/>
    <property type="molecule type" value="Genomic_DNA"/>
</dbReference>
<keyword evidence="3" id="KW-1185">Reference proteome</keyword>
<evidence type="ECO:0000313" key="2">
    <source>
        <dbReference type="EMBL" id="RXQ96064.1"/>
    </source>
</evidence>
<organism evidence="2 3">
    <name type="scientific">Ancylomarina salipaludis</name>
    <dbReference type="NCBI Taxonomy" id="2501299"/>
    <lineage>
        <taxon>Bacteria</taxon>
        <taxon>Pseudomonadati</taxon>
        <taxon>Bacteroidota</taxon>
        <taxon>Bacteroidia</taxon>
        <taxon>Marinilabiliales</taxon>
        <taxon>Marinifilaceae</taxon>
        <taxon>Ancylomarina</taxon>
    </lineage>
</organism>
<protein>
    <submittedName>
        <fullName evidence="2">Uncharacterized protein</fullName>
    </submittedName>
</protein>
<evidence type="ECO:0000313" key="3">
    <source>
        <dbReference type="Proteomes" id="UP000289703"/>
    </source>
</evidence>
<evidence type="ECO:0000256" key="1">
    <source>
        <dbReference type="SAM" id="Phobius"/>
    </source>
</evidence>
<keyword evidence="1" id="KW-0812">Transmembrane</keyword>
<reference evidence="2 3" key="1">
    <citation type="submission" date="2019-01" db="EMBL/GenBank/DDBJ databases">
        <title>Ancylomarina salipaludis sp. nov., isolated from a salt marsh.</title>
        <authorList>
            <person name="Yoon J.-H."/>
        </authorList>
    </citation>
    <scope>NUCLEOTIDE SEQUENCE [LARGE SCALE GENOMIC DNA]</scope>
    <source>
        <strain evidence="2 3">SHSM-M15</strain>
    </source>
</reference>
<dbReference type="OrthoDB" id="1121940at2"/>
<dbReference type="AlphaFoldDB" id="A0A4Q1JMZ9"/>
<name>A0A4Q1JMZ9_9BACT</name>
<dbReference type="Proteomes" id="UP000289703">
    <property type="component" value="Unassembled WGS sequence"/>
</dbReference>
<gene>
    <name evidence="2" type="ORF">EO244_04270</name>
</gene>
<keyword evidence="1" id="KW-1133">Transmembrane helix</keyword>
<accession>A0A4Q1JMZ9</accession>
<sequence length="179" mass="20969">MNFKRNNDNINLDQLAGKLQKEDARYARLSRSLQIVYWIFIPLYTFLAISHYRESSEIKDLIGGLCYVIAFFIFAIFFGIYHKEYKYADYSLPTLKMLKNAAYRYQPVQLKSIWPLIAVLFMDAGLCLNESIGFSFLKVQIYFLGAMFCAVMIGLTIWYFKYKPLRDNALRLIAEIEGE</sequence>
<proteinExistence type="predicted"/>
<feature type="transmembrane region" description="Helical" evidence="1">
    <location>
        <begin position="64"/>
        <end position="82"/>
    </location>
</feature>
<comment type="caution">
    <text evidence="2">The sequence shown here is derived from an EMBL/GenBank/DDBJ whole genome shotgun (WGS) entry which is preliminary data.</text>
</comment>
<keyword evidence="1" id="KW-0472">Membrane</keyword>
<feature type="transmembrane region" description="Helical" evidence="1">
    <location>
        <begin position="35"/>
        <end position="52"/>
    </location>
</feature>
<feature type="transmembrane region" description="Helical" evidence="1">
    <location>
        <begin position="141"/>
        <end position="160"/>
    </location>
</feature>